<dbReference type="InterPro" id="IPR050491">
    <property type="entry name" value="AmpC-like"/>
</dbReference>
<dbReference type="PANTHER" id="PTHR46825">
    <property type="entry name" value="D-ALANYL-D-ALANINE-CARBOXYPEPTIDASE/ENDOPEPTIDASE AMPH"/>
    <property type="match status" value="1"/>
</dbReference>
<evidence type="ECO:0000313" key="3">
    <source>
        <dbReference type="Proteomes" id="UP000696294"/>
    </source>
</evidence>
<comment type="caution">
    <text evidence="2">The sequence shown here is derived from an EMBL/GenBank/DDBJ whole genome shotgun (WGS) entry which is preliminary data.</text>
</comment>
<dbReference type="PANTHER" id="PTHR46825:SF7">
    <property type="entry name" value="D-ALANYL-D-ALANINE CARBOXYPEPTIDASE"/>
    <property type="match status" value="1"/>
</dbReference>
<organism evidence="2 3">
    <name type="scientific">Nonomuraea composti</name>
    <dbReference type="NCBI Taxonomy" id="2720023"/>
    <lineage>
        <taxon>Bacteria</taxon>
        <taxon>Bacillati</taxon>
        <taxon>Actinomycetota</taxon>
        <taxon>Actinomycetes</taxon>
        <taxon>Streptosporangiales</taxon>
        <taxon>Streptosporangiaceae</taxon>
        <taxon>Nonomuraea</taxon>
    </lineage>
</organism>
<sequence length="362" mass="38697">MSTVFPGTAMATATVAESAGRPKIADVQKALETVAATPGVVGVIGEVYYDGKRIGKGSAGSRLLEGKGGKIPSDARYRIGSQTKQMTATIVMQLVKEGKLSLDDKLSEVLPQVAEQDLVEYASDITVRHLITLTSGVPEYMPAAPFDFTTRYTPTQLLEISRKRQRPVEIGTWNYSNTNYLLLGMMIEKVTGHSMAAEFDRRLFGPLKMTDSYLPTKPPQGIKGPHGHGYWTDETGKLRDVDRLNASTLLTAGGVISTARDVSRFQQAFQQGKLLPADLQKVITDPPPGQEPLPAGGPCAGNPELLPGHGGAAPGFSATTYTSSDGRLQYAVSTTVAGREPEREAAMRAVSQSVKAVFCPAS</sequence>
<evidence type="ECO:0000313" key="2">
    <source>
        <dbReference type="EMBL" id="NJP98490.1"/>
    </source>
</evidence>
<dbReference type="InterPro" id="IPR001466">
    <property type="entry name" value="Beta-lactam-related"/>
</dbReference>
<proteinExistence type="predicted"/>
<evidence type="ECO:0000259" key="1">
    <source>
        <dbReference type="Pfam" id="PF00144"/>
    </source>
</evidence>
<protein>
    <submittedName>
        <fullName evidence="2">Beta-lactamase family protein</fullName>
    </submittedName>
</protein>
<dbReference type="Proteomes" id="UP000696294">
    <property type="component" value="Unassembled WGS sequence"/>
</dbReference>
<keyword evidence="3" id="KW-1185">Reference proteome</keyword>
<reference evidence="2 3" key="1">
    <citation type="submission" date="2020-03" db="EMBL/GenBank/DDBJ databases">
        <title>WGS of actinomycetes isolated from Thailand.</title>
        <authorList>
            <person name="Thawai C."/>
        </authorList>
    </citation>
    <scope>NUCLEOTIDE SEQUENCE [LARGE SCALE GENOMIC DNA]</scope>
    <source>
        <strain evidence="2 3">FMUSA5-5</strain>
    </source>
</reference>
<dbReference type="EMBL" id="JAATEP010000093">
    <property type="protein sequence ID" value="NJP98490.1"/>
    <property type="molecule type" value="Genomic_DNA"/>
</dbReference>
<accession>A0ABX1BL67</accession>
<dbReference type="InterPro" id="IPR012338">
    <property type="entry name" value="Beta-lactam/transpept-like"/>
</dbReference>
<dbReference type="SUPFAM" id="SSF56601">
    <property type="entry name" value="beta-lactamase/transpeptidase-like"/>
    <property type="match status" value="1"/>
</dbReference>
<dbReference type="Pfam" id="PF00144">
    <property type="entry name" value="Beta-lactamase"/>
    <property type="match status" value="1"/>
</dbReference>
<feature type="domain" description="Beta-lactamase-related" evidence="1">
    <location>
        <begin position="32"/>
        <end position="348"/>
    </location>
</feature>
<name>A0ABX1BL67_9ACTN</name>
<dbReference type="Gene3D" id="3.40.710.10">
    <property type="entry name" value="DD-peptidase/beta-lactamase superfamily"/>
    <property type="match status" value="1"/>
</dbReference>
<gene>
    <name evidence="2" type="ORF">HCN51_55270</name>
</gene>